<gene>
    <name evidence="9" type="ORF">OS493_012622</name>
</gene>
<dbReference type="EMBL" id="MU826355">
    <property type="protein sequence ID" value="KAJ7379868.1"/>
    <property type="molecule type" value="Genomic_DNA"/>
</dbReference>
<dbReference type="SMART" id="SM00209">
    <property type="entry name" value="TSP1"/>
    <property type="match status" value="3"/>
</dbReference>
<dbReference type="OrthoDB" id="5945011at2759"/>
<evidence type="ECO:0000256" key="5">
    <source>
        <dbReference type="ARBA" id="ARBA00023136"/>
    </source>
</evidence>
<feature type="compositionally biased region" description="Basic residues" evidence="7">
    <location>
        <begin position="185"/>
        <end position="196"/>
    </location>
</feature>
<keyword evidence="6" id="KW-1015">Disulfide bond</keyword>
<dbReference type="InterPro" id="IPR036383">
    <property type="entry name" value="TSP1_rpt_sf"/>
</dbReference>
<dbReference type="SUPFAM" id="SSF82895">
    <property type="entry name" value="TSP-1 type 1 repeat"/>
    <property type="match status" value="3"/>
</dbReference>
<evidence type="ECO:0000256" key="8">
    <source>
        <dbReference type="SAM" id="Phobius"/>
    </source>
</evidence>
<dbReference type="PANTHER" id="PTHR22906:SF21">
    <property type="entry name" value="SEMA DOMAIN-CONTAINING PROTEIN"/>
    <property type="match status" value="1"/>
</dbReference>
<dbReference type="InterPro" id="IPR052065">
    <property type="entry name" value="Compl_asym_regulator"/>
</dbReference>
<evidence type="ECO:0000256" key="3">
    <source>
        <dbReference type="ARBA" id="ARBA00022737"/>
    </source>
</evidence>
<comment type="caution">
    <text evidence="9">The sequence shown here is derived from an EMBL/GenBank/DDBJ whole genome shotgun (WGS) entry which is preliminary data.</text>
</comment>
<evidence type="ECO:0000256" key="1">
    <source>
        <dbReference type="ARBA" id="ARBA00004167"/>
    </source>
</evidence>
<keyword evidence="5 8" id="KW-0472">Membrane</keyword>
<dbReference type="Proteomes" id="UP001163046">
    <property type="component" value="Unassembled WGS sequence"/>
</dbReference>
<dbReference type="AlphaFoldDB" id="A0A9W9ZFW7"/>
<keyword evidence="3" id="KW-0677">Repeat</keyword>
<evidence type="ECO:0000256" key="7">
    <source>
        <dbReference type="SAM" id="MobiDB-lite"/>
    </source>
</evidence>
<dbReference type="PANTHER" id="PTHR22906">
    <property type="entry name" value="PROPERDIN"/>
    <property type="match status" value="1"/>
</dbReference>
<accession>A0A9W9ZFW7</accession>
<feature type="transmembrane region" description="Helical" evidence="8">
    <location>
        <begin position="6"/>
        <end position="26"/>
    </location>
</feature>
<dbReference type="InterPro" id="IPR000884">
    <property type="entry name" value="TSP1_rpt"/>
</dbReference>
<dbReference type="FunFam" id="2.20.100.10:FF:000007">
    <property type="entry name" value="Thrombospondin 1"/>
    <property type="match status" value="1"/>
</dbReference>
<sequence length="196" mass="21002">MALGRSKVPMFVAVVCCAAIPLFFIVKRATLSGGYSEWTEWGACLSECGDGIRIRNRKCSSPAAEPGRTKGREKCKIKECPIDGGLTDWGEFGDCSITCGTDGAKKRTRSCSNPPPQYEGKPCEGPAEETQSCNVKPCPVDGVFSEWGDFGDCDKTCGSGIKKRSRTCSNPPPAHGGKNCEGPRNKSKNAIRSLAR</sequence>
<dbReference type="Pfam" id="PF00090">
    <property type="entry name" value="TSP_1"/>
    <property type="match status" value="3"/>
</dbReference>
<keyword evidence="10" id="KW-1185">Reference proteome</keyword>
<reference evidence="9" key="1">
    <citation type="submission" date="2023-01" db="EMBL/GenBank/DDBJ databases">
        <title>Genome assembly of the deep-sea coral Lophelia pertusa.</title>
        <authorList>
            <person name="Herrera S."/>
            <person name="Cordes E."/>
        </authorList>
    </citation>
    <scope>NUCLEOTIDE SEQUENCE</scope>
    <source>
        <strain evidence="9">USNM1676648</strain>
        <tissue evidence="9">Polyp</tissue>
    </source>
</reference>
<comment type="subcellular location">
    <subcellularLocation>
        <location evidence="1">Membrane</location>
        <topology evidence="1">Single-pass membrane protein</topology>
    </subcellularLocation>
</comment>
<evidence type="ECO:0000256" key="6">
    <source>
        <dbReference type="ARBA" id="ARBA00023157"/>
    </source>
</evidence>
<dbReference type="PROSITE" id="PS50092">
    <property type="entry name" value="TSP1"/>
    <property type="match status" value="3"/>
</dbReference>
<dbReference type="GO" id="GO:0016020">
    <property type="term" value="C:membrane"/>
    <property type="evidence" value="ECO:0007669"/>
    <property type="project" value="UniProtKB-SubCell"/>
</dbReference>
<keyword evidence="2 8" id="KW-0812">Transmembrane</keyword>
<feature type="region of interest" description="Disordered" evidence="7">
    <location>
        <begin position="162"/>
        <end position="196"/>
    </location>
</feature>
<evidence type="ECO:0000313" key="9">
    <source>
        <dbReference type="EMBL" id="KAJ7379868.1"/>
    </source>
</evidence>
<keyword evidence="4 8" id="KW-1133">Transmembrane helix</keyword>
<organism evidence="9 10">
    <name type="scientific">Desmophyllum pertusum</name>
    <dbReference type="NCBI Taxonomy" id="174260"/>
    <lineage>
        <taxon>Eukaryota</taxon>
        <taxon>Metazoa</taxon>
        <taxon>Cnidaria</taxon>
        <taxon>Anthozoa</taxon>
        <taxon>Hexacorallia</taxon>
        <taxon>Scleractinia</taxon>
        <taxon>Caryophylliina</taxon>
        <taxon>Caryophylliidae</taxon>
        <taxon>Desmophyllum</taxon>
    </lineage>
</organism>
<proteinExistence type="predicted"/>
<dbReference type="Gene3D" id="2.20.100.10">
    <property type="entry name" value="Thrombospondin type-1 (TSP1) repeat"/>
    <property type="match status" value="3"/>
</dbReference>
<dbReference type="PRINTS" id="PR01705">
    <property type="entry name" value="TSP1REPEAT"/>
</dbReference>
<evidence type="ECO:0000256" key="2">
    <source>
        <dbReference type="ARBA" id="ARBA00022692"/>
    </source>
</evidence>
<evidence type="ECO:0000313" key="10">
    <source>
        <dbReference type="Proteomes" id="UP001163046"/>
    </source>
</evidence>
<name>A0A9W9ZFW7_9CNID</name>
<dbReference type="FunFam" id="2.20.100.10:FF:000002">
    <property type="entry name" value="Unc-5 netrin receptor C"/>
    <property type="match status" value="1"/>
</dbReference>
<protein>
    <submittedName>
        <fullName evidence="9">Uncharacterized protein</fullName>
    </submittedName>
</protein>
<evidence type="ECO:0000256" key="4">
    <source>
        <dbReference type="ARBA" id="ARBA00022989"/>
    </source>
</evidence>